<keyword evidence="3" id="KW-1185">Reference proteome</keyword>
<evidence type="ECO:0000313" key="3">
    <source>
        <dbReference type="Proteomes" id="UP001608902"/>
    </source>
</evidence>
<sequence>MPLAEGSSAAAQFELEQSLRIIETIGKKLVTDRIRCGSAGVELLLISHEAKLIRQLALNFVLNGINKANLFPPISDWLTYVNLSPTEISRFIERIHTVPELAALNDKQILNVAENLGFSSESKRRLRKSSYSLKRYILRWQHDGVEPLRIFLDKDLAWLSFDRPLIVTDRRSASESAADSGASDSGSGVGSNVSQSSLPTCTPPPSPGVILLPSVNDGNRMSQSLIVSQQSNG</sequence>
<dbReference type="AlphaFoldDB" id="A0ABD6F1F1"/>
<gene>
    <name evidence="2" type="ORF">AB6A40_009871</name>
</gene>
<dbReference type="EMBL" id="JBGFUD010011298">
    <property type="protein sequence ID" value="MFH4983162.1"/>
    <property type="molecule type" value="Genomic_DNA"/>
</dbReference>
<evidence type="ECO:0000256" key="1">
    <source>
        <dbReference type="SAM" id="MobiDB-lite"/>
    </source>
</evidence>
<feature type="region of interest" description="Disordered" evidence="1">
    <location>
        <begin position="172"/>
        <end position="216"/>
    </location>
</feature>
<feature type="compositionally biased region" description="Low complexity" evidence="1">
    <location>
        <begin position="174"/>
        <end position="200"/>
    </location>
</feature>
<organism evidence="2 3">
    <name type="scientific">Gnathostoma spinigerum</name>
    <dbReference type="NCBI Taxonomy" id="75299"/>
    <lineage>
        <taxon>Eukaryota</taxon>
        <taxon>Metazoa</taxon>
        <taxon>Ecdysozoa</taxon>
        <taxon>Nematoda</taxon>
        <taxon>Chromadorea</taxon>
        <taxon>Rhabditida</taxon>
        <taxon>Spirurina</taxon>
        <taxon>Gnathostomatomorpha</taxon>
        <taxon>Gnathostomatoidea</taxon>
        <taxon>Gnathostomatidae</taxon>
        <taxon>Gnathostoma</taxon>
    </lineage>
</organism>
<reference evidence="2 3" key="1">
    <citation type="submission" date="2024-08" db="EMBL/GenBank/DDBJ databases">
        <title>Gnathostoma spinigerum genome.</title>
        <authorList>
            <person name="Gonzalez-Bertolin B."/>
            <person name="Monzon S."/>
            <person name="Zaballos A."/>
            <person name="Jimenez P."/>
            <person name="Dekumyoy P."/>
            <person name="Varona S."/>
            <person name="Cuesta I."/>
            <person name="Sumanam S."/>
            <person name="Adisakwattana P."/>
            <person name="Gasser R.B."/>
            <person name="Hernandez-Gonzalez A."/>
            <person name="Young N.D."/>
            <person name="Perteguer M.J."/>
        </authorList>
    </citation>
    <scope>NUCLEOTIDE SEQUENCE [LARGE SCALE GENOMIC DNA]</scope>
    <source>
        <strain evidence="2">AL3</strain>
        <tissue evidence="2">Liver</tissue>
    </source>
</reference>
<accession>A0ABD6F1F1</accession>
<evidence type="ECO:0000313" key="2">
    <source>
        <dbReference type="EMBL" id="MFH4983162.1"/>
    </source>
</evidence>
<comment type="caution">
    <text evidence="2">The sequence shown here is derived from an EMBL/GenBank/DDBJ whole genome shotgun (WGS) entry which is preliminary data.</text>
</comment>
<name>A0ABD6F1F1_9BILA</name>
<dbReference type="Gene3D" id="1.10.150.50">
    <property type="entry name" value="Transcription Factor, Ets-1"/>
    <property type="match status" value="1"/>
</dbReference>
<dbReference type="Proteomes" id="UP001608902">
    <property type="component" value="Unassembled WGS sequence"/>
</dbReference>
<proteinExistence type="predicted"/>
<dbReference type="InterPro" id="IPR013761">
    <property type="entry name" value="SAM/pointed_sf"/>
</dbReference>
<protein>
    <submittedName>
        <fullName evidence="2">Uncharacterized protein</fullName>
    </submittedName>
</protein>